<accession>A0ABX7N3W1</accession>
<keyword evidence="2" id="KW-1185">Reference proteome</keyword>
<name>A0ABX7N3W1_9BACT</name>
<evidence type="ECO:0000313" key="2">
    <source>
        <dbReference type="Proteomes" id="UP000663090"/>
    </source>
</evidence>
<dbReference type="RefSeq" id="WP_206713825.1">
    <property type="nucleotide sequence ID" value="NZ_CP071091.1"/>
</dbReference>
<dbReference type="EMBL" id="CP071091">
    <property type="protein sequence ID" value="QSQ12091.1"/>
    <property type="molecule type" value="Genomic_DNA"/>
</dbReference>
<evidence type="ECO:0000313" key="1">
    <source>
        <dbReference type="EMBL" id="QSQ12091.1"/>
    </source>
</evidence>
<dbReference type="Proteomes" id="UP000663090">
    <property type="component" value="Chromosome"/>
</dbReference>
<protein>
    <submittedName>
        <fullName evidence="1">Uncharacterized protein</fullName>
    </submittedName>
</protein>
<organism evidence="1 2">
    <name type="scientific">Myxococcus landrumensis</name>
    <dbReference type="NCBI Taxonomy" id="2813577"/>
    <lineage>
        <taxon>Bacteria</taxon>
        <taxon>Pseudomonadati</taxon>
        <taxon>Myxococcota</taxon>
        <taxon>Myxococcia</taxon>
        <taxon>Myxococcales</taxon>
        <taxon>Cystobacterineae</taxon>
        <taxon>Myxococcaceae</taxon>
        <taxon>Myxococcus</taxon>
    </lineage>
</organism>
<gene>
    <name evidence="1" type="ORF">JY572_27430</name>
</gene>
<proteinExistence type="predicted"/>
<reference evidence="1 2" key="1">
    <citation type="submission" date="2021-02" db="EMBL/GenBank/DDBJ databases">
        <title>De Novo genome assembly of isolated myxobacteria.</title>
        <authorList>
            <person name="Stevens D.C."/>
        </authorList>
    </citation>
    <scope>NUCLEOTIDE SEQUENCE [LARGE SCALE GENOMIC DNA]</scope>
    <source>
        <strain evidence="1 2">SCHIC003</strain>
    </source>
</reference>
<sequence length="70" mass="7490">MPRLIADAGRSTEALVVYVGHGDIAEDGHAFLTLLDRDQAARYSTVIDALDADFIHLLVEACHILGVIGS</sequence>